<evidence type="ECO:0000313" key="9">
    <source>
        <dbReference type="EMBL" id="SDR85837.1"/>
    </source>
</evidence>
<reference evidence="10" key="1">
    <citation type="submission" date="2016-10" db="EMBL/GenBank/DDBJ databases">
        <authorList>
            <person name="Varghese N."/>
            <person name="Submissions S."/>
        </authorList>
    </citation>
    <scope>NUCLEOTIDE SEQUENCE [LARGE SCALE GENOMIC DNA]</scope>
    <source>
        <strain evidence="10">DSM 22965</strain>
    </source>
</reference>
<dbReference type="GO" id="GO:0008924">
    <property type="term" value="F:L-malate dehydrogenase (quinone) activity"/>
    <property type="evidence" value="ECO:0007669"/>
    <property type="project" value="UniProtKB-UniRule"/>
</dbReference>
<keyword evidence="4 8" id="KW-0816">Tricarboxylic acid cycle</keyword>
<comment type="similarity">
    <text evidence="8">Belongs to the MQO family.</text>
</comment>
<dbReference type="GO" id="GO:0006099">
    <property type="term" value="P:tricarboxylic acid cycle"/>
    <property type="evidence" value="ECO:0007669"/>
    <property type="project" value="UniProtKB-UniRule"/>
</dbReference>
<dbReference type="UniPathway" id="UPA00223">
    <property type="reaction ID" value="UER01008"/>
</dbReference>
<evidence type="ECO:0000313" key="10">
    <source>
        <dbReference type="Proteomes" id="UP000199649"/>
    </source>
</evidence>
<dbReference type="PANTHER" id="PTHR43104:SF2">
    <property type="entry name" value="L-2-HYDROXYGLUTARATE DEHYDROGENASE, MITOCHONDRIAL"/>
    <property type="match status" value="1"/>
</dbReference>
<dbReference type="RefSeq" id="WP_269456975.1">
    <property type="nucleotide sequence ID" value="NZ_LT629734.1"/>
</dbReference>
<evidence type="ECO:0000256" key="8">
    <source>
        <dbReference type="HAMAP-Rule" id="MF_00212"/>
    </source>
</evidence>
<sequence length="505" mass="54808">MTTKTIDVALIGGGIMSATLGALLHRLEPSWTIEVFERLPEVGQESSNPWNNAGTGHAALCELNYMPEGADGSMSTEKAVSINEQFQLSRQLWASFVEDGTLPDPKGFISPTPHMTFVWGEANVDYLRRRWELLKDEPLFAGMEYSEDAEVIRGWAPTLIPGRKKSQPIAATRSTDGTDVDFGALTRMLLDGLVADGARVHTDATVRGLKRTDDGWHLRVRREVGQSMVDVHARFVFVGAGGGALKLLQKSGIPEAKGFAGFPITGAFLRTDNPDVVARHSAKVYGKAAVGAPPMSVPHLDTRVVDGETSLLFGPYAGFSPKYLKTGSYTDMFETIKVHNLWPMIRAGLANLGLVGYLAGEVFASRSQRMEALREFMPDAKDEDWRLITAGQRVQVMKRDPEKGGVLQFGTEVVTGADGTIAGLLGASPGASTAVHIMLTILERCFPERMEAWRPTVLQLIPSYGTKLNDDPQAARDVLDRTARTLQLVEVPEPALPGLAVSAAP</sequence>
<comment type="pathway">
    <text evidence="3 8">Carbohydrate metabolism; tricarboxylic acid cycle; oxaloacetate from (S)-malate (quinone route): step 1/1.</text>
</comment>
<dbReference type="PANTHER" id="PTHR43104">
    <property type="entry name" value="L-2-HYDROXYGLUTARATE DEHYDROGENASE, MITOCHONDRIAL"/>
    <property type="match status" value="1"/>
</dbReference>
<dbReference type="NCBIfam" id="NF009875">
    <property type="entry name" value="PRK13339.1"/>
    <property type="match status" value="1"/>
</dbReference>
<dbReference type="InterPro" id="IPR036188">
    <property type="entry name" value="FAD/NAD-bd_sf"/>
</dbReference>
<gene>
    <name evidence="8" type="primary">mqo</name>
    <name evidence="9" type="ORF">SAMN04489719_0970</name>
</gene>
<dbReference type="NCBIfam" id="NF003610">
    <property type="entry name" value="PRK05257.3-1"/>
    <property type="match status" value="1"/>
</dbReference>
<dbReference type="NCBIfam" id="NF003605">
    <property type="entry name" value="PRK05257.1-4"/>
    <property type="match status" value="1"/>
</dbReference>
<dbReference type="NCBIfam" id="NF003611">
    <property type="entry name" value="PRK05257.3-2"/>
    <property type="match status" value="1"/>
</dbReference>
<evidence type="ECO:0000256" key="6">
    <source>
        <dbReference type="ARBA" id="ARBA00022827"/>
    </source>
</evidence>
<evidence type="ECO:0000256" key="4">
    <source>
        <dbReference type="ARBA" id="ARBA00022532"/>
    </source>
</evidence>
<evidence type="ECO:0000256" key="2">
    <source>
        <dbReference type="ARBA" id="ARBA00001974"/>
    </source>
</evidence>
<keyword evidence="5 8" id="KW-0285">Flavoprotein</keyword>
<protein>
    <recommendedName>
        <fullName evidence="8">Probable malate:quinone oxidoreductase</fullName>
        <ecNumber evidence="8">1.1.5.4</ecNumber>
    </recommendedName>
    <alternativeName>
        <fullName evidence="8">MQO</fullName>
    </alternativeName>
    <alternativeName>
        <fullName evidence="8">Malate dehydrogenase [quinone]</fullName>
    </alternativeName>
</protein>
<evidence type="ECO:0000256" key="1">
    <source>
        <dbReference type="ARBA" id="ARBA00001139"/>
    </source>
</evidence>
<dbReference type="NCBIfam" id="NF003606">
    <property type="entry name" value="PRK05257.2-1"/>
    <property type="match status" value="1"/>
</dbReference>
<evidence type="ECO:0000256" key="7">
    <source>
        <dbReference type="ARBA" id="ARBA00023002"/>
    </source>
</evidence>
<comment type="catalytic activity">
    <reaction evidence="1 8">
        <text>(S)-malate + a quinone = a quinol + oxaloacetate</text>
        <dbReference type="Rhea" id="RHEA:46012"/>
        <dbReference type="ChEBI" id="CHEBI:15589"/>
        <dbReference type="ChEBI" id="CHEBI:16452"/>
        <dbReference type="ChEBI" id="CHEBI:24646"/>
        <dbReference type="ChEBI" id="CHEBI:132124"/>
        <dbReference type="EC" id="1.1.5.4"/>
    </reaction>
</comment>
<dbReference type="Proteomes" id="UP000199649">
    <property type="component" value="Chromosome I"/>
</dbReference>
<dbReference type="EMBL" id="LT629734">
    <property type="protein sequence ID" value="SDR85837.1"/>
    <property type="molecule type" value="Genomic_DNA"/>
</dbReference>
<accession>A0A1H1MGQ5</accession>
<dbReference type="NCBIfam" id="NF003603">
    <property type="entry name" value="PRK05257.1-1"/>
    <property type="match status" value="1"/>
</dbReference>
<evidence type="ECO:0000256" key="3">
    <source>
        <dbReference type="ARBA" id="ARBA00005012"/>
    </source>
</evidence>
<dbReference type="HAMAP" id="MF_00212">
    <property type="entry name" value="MQO"/>
    <property type="match status" value="1"/>
</dbReference>
<comment type="cofactor">
    <cofactor evidence="2 8">
        <name>FAD</name>
        <dbReference type="ChEBI" id="CHEBI:57692"/>
    </cofactor>
</comment>
<keyword evidence="6 8" id="KW-0274">FAD</keyword>
<keyword evidence="10" id="KW-1185">Reference proteome</keyword>
<dbReference type="GO" id="GO:0047545">
    <property type="term" value="F:(S)-2-hydroxyglutarate dehydrogenase activity"/>
    <property type="evidence" value="ECO:0007669"/>
    <property type="project" value="TreeGrafter"/>
</dbReference>
<dbReference type="NCBIfam" id="TIGR01320">
    <property type="entry name" value="mal_quin_oxido"/>
    <property type="match status" value="1"/>
</dbReference>
<dbReference type="Gene3D" id="3.30.9.10">
    <property type="entry name" value="D-Amino Acid Oxidase, subunit A, domain 2"/>
    <property type="match status" value="1"/>
</dbReference>
<name>A0A1H1MGQ5_9MICO</name>
<keyword evidence="7 8" id="KW-0560">Oxidoreductase</keyword>
<proteinExistence type="inferred from homology"/>
<dbReference type="AlphaFoldDB" id="A0A1H1MGQ5"/>
<dbReference type="Pfam" id="PF06039">
    <property type="entry name" value="Mqo"/>
    <property type="match status" value="1"/>
</dbReference>
<dbReference type="EC" id="1.1.5.4" evidence="8"/>
<organism evidence="9 10">
    <name type="scientific">Agrococcus carbonis</name>
    <dbReference type="NCBI Taxonomy" id="684552"/>
    <lineage>
        <taxon>Bacteria</taxon>
        <taxon>Bacillati</taxon>
        <taxon>Actinomycetota</taxon>
        <taxon>Actinomycetes</taxon>
        <taxon>Micrococcales</taxon>
        <taxon>Microbacteriaceae</taxon>
        <taxon>Agrococcus</taxon>
    </lineage>
</organism>
<dbReference type="Gene3D" id="3.50.50.60">
    <property type="entry name" value="FAD/NAD(P)-binding domain"/>
    <property type="match status" value="1"/>
</dbReference>
<dbReference type="STRING" id="684552.SAMN04489719_0970"/>
<dbReference type="SUPFAM" id="SSF51905">
    <property type="entry name" value="FAD/NAD(P)-binding domain"/>
    <property type="match status" value="1"/>
</dbReference>
<dbReference type="InterPro" id="IPR006231">
    <property type="entry name" value="MQO"/>
</dbReference>
<evidence type="ECO:0000256" key="5">
    <source>
        <dbReference type="ARBA" id="ARBA00022630"/>
    </source>
</evidence>